<feature type="compositionally biased region" description="Basic residues" evidence="1">
    <location>
        <begin position="246"/>
        <end position="255"/>
    </location>
</feature>
<evidence type="ECO:0000313" key="3">
    <source>
        <dbReference type="EMBL" id="GAM40828.1"/>
    </source>
</evidence>
<dbReference type="InterPro" id="IPR009057">
    <property type="entry name" value="Homeodomain-like_sf"/>
</dbReference>
<feature type="domain" description="Myb-like" evidence="2">
    <location>
        <begin position="395"/>
        <end position="443"/>
    </location>
</feature>
<feature type="compositionally biased region" description="Polar residues" evidence="1">
    <location>
        <begin position="1"/>
        <end position="10"/>
    </location>
</feature>
<dbReference type="InterPro" id="IPR001005">
    <property type="entry name" value="SANT/Myb"/>
</dbReference>
<proteinExistence type="predicted"/>
<dbReference type="AlphaFoldDB" id="A0A6V8HHQ4"/>
<sequence length="537" mass="59081">MVSFTSSAINKSGRKFAPKAPPRRAPPSAANSARASVSDGRPSATPVPETQKAQAPPVVTPSPDTPQLVQATEEPRIEHATVSSTSATPIPQPIASVTPVTETARSEGSVLPEKPVPISAPTQSRRERAINAPQTLPEVSRIEANAPNETIPPVEASIQALAQAAAAEVTPTPIAQATTRIAAPRERINRTESAPDLNIATATSGESTPQTDNASATTTPKPRASQNKRRKSTTSETTPSTESAKPRKPRGKRKREPTPEESENVEIAPTVVKMSELCKDLRTGKKSRREMELRNLEQQEAERKEKVREKARNASTPVKADTENGSSAPTGINMTPTKASGPRMRIVNGEIVVDNTSLQIDRHADAAREFGEGEHVVESRLNRKVNQATYGKRTKAESWDEELTDLFYRGLRMFGTDFSLISKMFPGRNRRQIKLKFNNEERKDPERIKRTLLGPSEAIDIQTYSELTNTVYEDVEVIQRELDEDKKRIEEQHEREKRAQDELMRNPTGPANDTNVVPSIENTSIKKRRSISKSISA</sequence>
<dbReference type="Gene3D" id="1.10.10.60">
    <property type="entry name" value="Homeodomain-like"/>
    <property type="match status" value="1"/>
</dbReference>
<dbReference type="Pfam" id="PF15963">
    <property type="entry name" value="Myb_DNA-bind_7"/>
    <property type="match status" value="1"/>
</dbReference>
<dbReference type="PANTHER" id="PTHR22929:SF0">
    <property type="entry name" value="TRANSCRIPTION FACTOR TFIIIB COMPONENT B'' HOMOLOG"/>
    <property type="match status" value="1"/>
</dbReference>
<feature type="compositionally biased region" description="Polar residues" evidence="1">
    <location>
        <begin position="509"/>
        <end position="523"/>
    </location>
</feature>
<evidence type="ECO:0000256" key="1">
    <source>
        <dbReference type="SAM" id="MobiDB-lite"/>
    </source>
</evidence>
<dbReference type="FunFam" id="1.10.10.60:FF:000322">
    <property type="entry name" value="Transcription factor TFIIIB component B"/>
    <property type="match status" value="1"/>
</dbReference>
<feature type="compositionally biased region" description="Low complexity" evidence="1">
    <location>
        <begin position="26"/>
        <end position="36"/>
    </location>
</feature>
<accession>A0A6V8HHQ4</accession>
<organism evidence="3 4">
    <name type="scientific">Talaromyces pinophilus</name>
    <name type="common">Penicillium pinophilum</name>
    <dbReference type="NCBI Taxonomy" id="128442"/>
    <lineage>
        <taxon>Eukaryota</taxon>
        <taxon>Fungi</taxon>
        <taxon>Dikarya</taxon>
        <taxon>Ascomycota</taxon>
        <taxon>Pezizomycotina</taxon>
        <taxon>Eurotiomycetes</taxon>
        <taxon>Eurotiomycetidae</taxon>
        <taxon>Eurotiales</taxon>
        <taxon>Trichocomaceae</taxon>
        <taxon>Talaromyces</taxon>
        <taxon>Talaromyces sect. Talaromyces</taxon>
    </lineage>
</organism>
<feature type="compositionally biased region" description="Polar residues" evidence="1">
    <location>
        <begin position="200"/>
        <end position="220"/>
    </location>
</feature>
<protein>
    <recommendedName>
        <fullName evidence="2">Myb-like domain-containing protein</fullName>
    </recommendedName>
</protein>
<dbReference type="GO" id="GO:0000126">
    <property type="term" value="C:transcription factor TFIIIB complex"/>
    <property type="evidence" value="ECO:0007669"/>
    <property type="project" value="TreeGrafter"/>
</dbReference>
<feature type="region of interest" description="Disordered" evidence="1">
    <location>
        <begin position="1"/>
        <end position="141"/>
    </location>
</feature>
<evidence type="ECO:0000259" key="2">
    <source>
        <dbReference type="SMART" id="SM00717"/>
    </source>
</evidence>
<dbReference type="SMART" id="SM00717">
    <property type="entry name" value="SANT"/>
    <property type="match status" value="1"/>
</dbReference>
<dbReference type="Proteomes" id="UP000053095">
    <property type="component" value="Unassembled WGS sequence"/>
</dbReference>
<dbReference type="InterPro" id="IPR039467">
    <property type="entry name" value="TFIIIB_B''_Myb"/>
</dbReference>
<dbReference type="PANTHER" id="PTHR22929">
    <property type="entry name" value="RNA POLYMERASE III TRANSCRIPTION INITIATION FACTOR B"/>
    <property type="match status" value="1"/>
</dbReference>
<dbReference type="EMBL" id="DF933837">
    <property type="protein sequence ID" value="GAM40828.1"/>
    <property type="molecule type" value="Genomic_DNA"/>
</dbReference>
<gene>
    <name evidence="3" type="ORF">TCE0_041r13479</name>
</gene>
<feature type="compositionally biased region" description="Polar residues" evidence="1">
    <location>
        <begin position="323"/>
        <end position="338"/>
    </location>
</feature>
<dbReference type="GO" id="GO:0001156">
    <property type="term" value="F:TFIIIC-class transcription factor complex binding"/>
    <property type="evidence" value="ECO:0007669"/>
    <property type="project" value="TreeGrafter"/>
</dbReference>
<reference evidence="4" key="1">
    <citation type="journal article" date="2015" name="Genome Announc.">
        <title>Draft genome sequence of Talaromyces cellulolyticus strain Y-94, a source of lignocellulosic biomass-degrading enzymes.</title>
        <authorList>
            <person name="Fujii T."/>
            <person name="Koike H."/>
            <person name="Sawayama S."/>
            <person name="Yano S."/>
            <person name="Inoue H."/>
        </authorList>
    </citation>
    <scope>NUCLEOTIDE SEQUENCE [LARGE SCALE GENOMIC DNA]</scope>
    <source>
        <strain evidence="4">Y-94</strain>
    </source>
</reference>
<feature type="region of interest" description="Disordered" evidence="1">
    <location>
        <begin position="486"/>
        <end position="537"/>
    </location>
</feature>
<name>A0A6V8HHQ4_TALPI</name>
<feature type="compositionally biased region" description="Basic and acidic residues" evidence="1">
    <location>
        <begin position="486"/>
        <end position="504"/>
    </location>
</feature>
<dbReference type="CDD" id="cd00167">
    <property type="entry name" value="SANT"/>
    <property type="match status" value="1"/>
</dbReference>
<feature type="compositionally biased region" description="Low complexity" evidence="1">
    <location>
        <begin position="234"/>
        <end position="243"/>
    </location>
</feature>
<keyword evidence="4" id="KW-1185">Reference proteome</keyword>
<comment type="caution">
    <text evidence="3">The sequence shown here is derived from an EMBL/GenBank/DDBJ whole genome shotgun (WGS) entry which is preliminary data.</text>
</comment>
<evidence type="ECO:0000313" key="4">
    <source>
        <dbReference type="Proteomes" id="UP000053095"/>
    </source>
</evidence>
<feature type="compositionally biased region" description="Basic and acidic residues" evidence="1">
    <location>
        <begin position="282"/>
        <end position="312"/>
    </location>
</feature>
<dbReference type="GO" id="GO:0070898">
    <property type="term" value="P:RNA polymerase III preinitiation complex assembly"/>
    <property type="evidence" value="ECO:0007669"/>
    <property type="project" value="TreeGrafter"/>
</dbReference>
<feature type="region of interest" description="Disordered" evidence="1">
    <location>
        <begin position="282"/>
        <end position="341"/>
    </location>
</feature>
<feature type="region of interest" description="Disordered" evidence="1">
    <location>
        <begin position="164"/>
        <end position="269"/>
    </location>
</feature>
<dbReference type="SUPFAM" id="SSF46689">
    <property type="entry name" value="Homeodomain-like"/>
    <property type="match status" value="1"/>
</dbReference>